<proteinExistence type="predicted"/>
<accession>A0A2P2PV07</accession>
<dbReference type="AlphaFoldDB" id="A0A2P2PV07"/>
<evidence type="ECO:0000313" key="1">
    <source>
        <dbReference type="EMBL" id="MBX58584.1"/>
    </source>
</evidence>
<dbReference type="EMBL" id="GGEC01078100">
    <property type="protein sequence ID" value="MBX58584.1"/>
    <property type="molecule type" value="Transcribed_RNA"/>
</dbReference>
<reference evidence="1" key="1">
    <citation type="submission" date="2018-02" db="EMBL/GenBank/DDBJ databases">
        <title>Rhizophora mucronata_Transcriptome.</title>
        <authorList>
            <person name="Meera S.P."/>
            <person name="Sreeshan A."/>
            <person name="Augustine A."/>
        </authorList>
    </citation>
    <scope>NUCLEOTIDE SEQUENCE</scope>
    <source>
        <tissue evidence="1">Leaf</tissue>
    </source>
</reference>
<protein>
    <submittedName>
        <fullName evidence="1">Uncharacterized protein</fullName>
    </submittedName>
</protein>
<sequence length="34" mass="3699">MEQHTAGCHGIDPVQHIDITIAGPKCPVCWIKIS</sequence>
<name>A0A2P2PV07_RHIMU</name>
<organism evidence="1">
    <name type="scientific">Rhizophora mucronata</name>
    <name type="common">Asiatic mangrove</name>
    <dbReference type="NCBI Taxonomy" id="61149"/>
    <lineage>
        <taxon>Eukaryota</taxon>
        <taxon>Viridiplantae</taxon>
        <taxon>Streptophyta</taxon>
        <taxon>Embryophyta</taxon>
        <taxon>Tracheophyta</taxon>
        <taxon>Spermatophyta</taxon>
        <taxon>Magnoliopsida</taxon>
        <taxon>eudicotyledons</taxon>
        <taxon>Gunneridae</taxon>
        <taxon>Pentapetalae</taxon>
        <taxon>rosids</taxon>
        <taxon>fabids</taxon>
        <taxon>Malpighiales</taxon>
        <taxon>Rhizophoraceae</taxon>
        <taxon>Rhizophora</taxon>
    </lineage>
</organism>